<organism evidence="7 8">
    <name type="scientific">Elysia marginata</name>
    <dbReference type="NCBI Taxonomy" id="1093978"/>
    <lineage>
        <taxon>Eukaryota</taxon>
        <taxon>Metazoa</taxon>
        <taxon>Spiralia</taxon>
        <taxon>Lophotrochozoa</taxon>
        <taxon>Mollusca</taxon>
        <taxon>Gastropoda</taxon>
        <taxon>Heterobranchia</taxon>
        <taxon>Euthyneura</taxon>
        <taxon>Panpulmonata</taxon>
        <taxon>Sacoglossa</taxon>
        <taxon>Placobranchoidea</taxon>
        <taxon>Plakobranchidae</taxon>
        <taxon>Elysia</taxon>
    </lineage>
</organism>
<keyword evidence="5" id="KW-0539">Nucleus</keyword>
<evidence type="ECO:0000313" key="7">
    <source>
        <dbReference type="EMBL" id="GFS08337.1"/>
    </source>
</evidence>
<dbReference type="GO" id="GO:0006397">
    <property type="term" value="P:mRNA processing"/>
    <property type="evidence" value="ECO:0007669"/>
    <property type="project" value="InterPro"/>
</dbReference>
<evidence type="ECO:0000256" key="1">
    <source>
        <dbReference type="ARBA" id="ARBA00004123"/>
    </source>
</evidence>
<protein>
    <submittedName>
        <fullName evidence="7">E3 ubiquitin-protein ligase RBBP6</fullName>
    </submittedName>
</protein>
<evidence type="ECO:0000256" key="3">
    <source>
        <dbReference type="ARBA" id="ARBA00022771"/>
    </source>
</evidence>
<dbReference type="Gene3D" id="3.10.20.90">
    <property type="entry name" value="Phosphatidylinositol 3-kinase Catalytic Subunit, Chain A, domain 1"/>
    <property type="match status" value="1"/>
</dbReference>
<comment type="subcellular location">
    <subcellularLocation>
        <location evidence="1">Nucleus</location>
    </subcellularLocation>
</comment>
<dbReference type="Pfam" id="PF08783">
    <property type="entry name" value="DWNN"/>
    <property type="match status" value="1"/>
</dbReference>
<evidence type="ECO:0000256" key="4">
    <source>
        <dbReference type="ARBA" id="ARBA00022833"/>
    </source>
</evidence>
<evidence type="ECO:0000259" key="6">
    <source>
        <dbReference type="PROSITE" id="PS51282"/>
    </source>
</evidence>
<dbReference type="SMART" id="SM01180">
    <property type="entry name" value="DWNN"/>
    <property type="match status" value="1"/>
</dbReference>
<feature type="domain" description="DWNN" evidence="6">
    <location>
        <begin position="4"/>
        <end position="76"/>
    </location>
</feature>
<comment type="caution">
    <text evidence="7">The sequence shown here is derived from an EMBL/GenBank/DDBJ whole genome shotgun (WGS) entry which is preliminary data.</text>
</comment>
<keyword evidence="8" id="KW-1185">Reference proteome</keyword>
<evidence type="ECO:0000313" key="8">
    <source>
        <dbReference type="Proteomes" id="UP000762676"/>
    </source>
</evidence>
<keyword evidence="2" id="KW-0479">Metal-binding</keyword>
<dbReference type="PANTHER" id="PTHR15439:SF0">
    <property type="entry name" value="CELL DIVISION CYCLE AND APOPTOSIS REGULATOR PROTEIN 1-RELATED"/>
    <property type="match status" value="1"/>
</dbReference>
<keyword evidence="3" id="KW-0863">Zinc-finger</keyword>
<keyword evidence="4" id="KW-0862">Zinc</keyword>
<reference evidence="7 8" key="1">
    <citation type="journal article" date="2021" name="Elife">
        <title>Chloroplast acquisition without the gene transfer in kleptoplastic sea slugs, Plakobranchus ocellatus.</title>
        <authorList>
            <person name="Maeda T."/>
            <person name="Takahashi S."/>
            <person name="Yoshida T."/>
            <person name="Shimamura S."/>
            <person name="Takaki Y."/>
            <person name="Nagai Y."/>
            <person name="Toyoda A."/>
            <person name="Suzuki Y."/>
            <person name="Arimoto A."/>
            <person name="Ishii H."/>
            <person name="Satoh N."/>
            <person name="Nishiyama T."/>
            <person name="Hasebe M."/>
            <person name="Maruyama T."/>
            <person name="Minagawa J."/>
            <person name="Obokata J."/>
            <person name="Shigenobu S."/>
        </authorList>
    </citation>
    <scope>NUCLEOTIDE SEQUENCE [LARGE SCALE GENOMIC DNA]</scope>
</reference>
<sequence>MSCIHYKFKSSLDYNSVTFDGLHLSLTDLKKAISHQRRLKPGEFDLEITNAQTGDVYKKGDELIAKNTSVIVSRVPVTRTTASSTQKSWEAFKQECAKVVRVSVVTCGPT</sequence>
<evidence type="ECO:0000256" key="2">
    <source>
        <dbReference type="ARBA" id="ARBA00022723"/>
    </source>
</evidence>
<dbReference type="GO" id="GO:0008270">
    <property type="term" value="F:zinc ion binding"/>
    <property type="evidence" value="ECO:0007669"/>
    <property type="project" value="UniProtKB-KW"/>
</dbReference>
<dbReference type="GO" id="GO:0061630">
    <property type="term" value="F:ubiquitin protein ligase activity"/>
    <property type="evidence" value="ECO:0007669"/>
    <property type="project" value="InterPro"/>
</dbReference>
<dbReference type="GO" id="GO:0016567">
    <property type="term" value="P:protein ubiquitination"/>
    <property type="evidence" value="ECO:0007669"/>
    <property type="project" value="InterPro"/>
</dbReference>
<dbReference type="GO" id="GO:0005634">
    <property type="term" value="C:nucleus"/>
    <property type="evidence" value="ECO:0007669"/>
    <property type="project" value="UniProtKB-SubCell"/>
</dbReference>
<name>A0AAV4II41_9GAST</name>
<dbReference type="PANTHER" id="PTHR15439">
    <property type="entry name" value="RETINOBLASTOMA-BINDING PROTEIN 6"/>
    <property type="match status" value="1"/>
</dbReference>
<dbReference type="AlphaFoldDB" id="A0AAV4II41"/>
<dbReference type="GO" id="GO:0006511">
    <property type="term" value="P:ubiquitin-dependent protein catabolic process"/>
    <property type="evidence" value="ECO:0007669"/>
    <property type="project" value="TreeGrafter"/>
</dbReference>
<dbReference type="InterPro" id="IPR033489">
    <property type="entry name" value="RBBP6"/>
</dbReference>
<evidence type="ECO:0000256" key="5">
    <source>
        <dbReference type="ARBA" id="ARBA00023242"/>
    </source>
</evidence>
<dbReference type="PROSITE" id="PS51282">
    <property type="entry name" value="DWNN"/>
    <property type="match status" value="1"/>
</dbReference>
<dbReference type="InterPro" id="IPR014891">
    <property type="entry name" value="DWNN_domain"/>
</dbReference>
<accession>A0AAV4II41</accession>
<dbReference type="EMBL" id="BMAT01002519">
    <property type="protein sequence ID" value="GFS08337.1"/>
    <property type="molecule type" value="Genomic_DNA"/>
</dbReference>
<dbReference type="Proteomes" id="UP000762676">
    <property type="component" value="Unassembled WGS sequence"/>
</dbReference>
<gene>
    <name evidence="7" type="ORF">ElyMa_001271500</name>
</gene>
<proteinExistence type="predicted"/>